<keyword evidence="1" id="KW-0328">Glycosyltransferase</keyword>
<protein>
    <recommendedName>
        <fullName evidence="7">GlcNAc-PI synthesis protein</fullName>
    </recommendedName>
</protein>
<evidence type="ECO:0000313" key="6">
    <source>
        <dbReference type="Proteomes" id="UP000030655"/>
    </source>
</evidence>
<dbReference type="InterPro" id="IPR001296">
    <property type="entry name" value="Glyco_trans_1"/>
</dbReference>
<keyword evidence="1" id="KW-0808">Transferase</keyword>
<dbReference type="PANTHER" id="PTHR45871:SF1">
    <property type="entry name" value="PHOSPHATIDYLINOSITOL N-ACETYLGLUCOSAMINYLTRANSFERASE SUBUNIT A"/>
    <property type="match status" value="1"/>
</dbReference>
<dbReference type="OrthoDB" id="734129at2759"/>
<evidence type="ECO:0000313" key="5">
    <source>
        <dbReference type="EMBL" id="KCZ80874.1"/>
    </source>
</evidence>
<name>A0A059F1J1_9MICR</name>
<feature type="domain" description="Glycosyl transferase family 1" evidence="3">
    <location>
        <begin position="185"/>
        <end position="343"/>
    </location>
</feature>
<dbReference type="Pfam" id="PF00534">
    <property type="entry name" value="Glycos_transf_1"/>
    <property type="match status" value="1"/>
</dbReference>
<dbReference type="Pfam" id="PF13439">
    <property type="entry name" value="Glyco_transf_4"/>
    <property type="match status" value="1"/>
</dbReference>
<dbReference type="Gene3D" id="3.40.50.2000">
    <property type="entry name" value="Glycogen Phosphorylase B"/>
    <property type="match status" value="2"/>
</dbReference>
<reference evidence="5 6" key="2">
    <citation type="submission" date="2014-03" db="EMBL/GenBank/DDBJ databases">
        <title>The Genome Sequence of Anncaliia algerae insect isolate PRA339.</title>
        <authorList>
            <consortium name="The Broad Institute Genome Sequencing Platform"/>
            <consortium name="The Broad Institute Genome Sequencing Center for Infectious Disease"/>
            <person name="Cuomo C."/>
            <person name="Becnel J."/>
            <person name="Sanscrainte N."/>
            <person name="Walker B."/>
            <person name="Young S.K."/>
            <person name="Zeng Q."/>
            <person name="Gargeya S."/>
            <person name="Fitzgerald M."/>
            <person name="Haas B."/>
            <person name="Abouelleil A."/>
            <person name="Alvarado L."/>
            <person name="Arachchi H.M."/>
            <person name="Berlin A.M."/>
            <person name="Chapman S.B."/>
            <person name="Dewar J."/>
            <person name="Goldberg J."/>
            <person name="Griggs A."/>
            <person name="Gujja S."/>
            <person name="Hansen M."/>
            <person name="Howarth C."/>
            <person name="Imamovic A."/>
            <person name="Larimer J."/>
            <person name="McCowan C."/>
            <person name="Murphy C."/>
            <person name="Neiman D."/>
            <person name="Pearson M."/>
            <person name="Priest M."/>
            <person name="Roberts A."/>
            <person name="Saif S."/>
            <person name="Shea T."/>
            <person name="Sisk P."/>
            <person name="Sykes S."/>
            <person name="Wortman J."/>
            <person name="Nusbaum C."/>
            <person name="Birren B."/>
        </authorList>
    </citation>
    <scope>NUCLEOTIDE SEQUENCE [LARGE SCALE GENOMIC DNA]</scope>
    <source>
        <strain evidence="5 6">PRA339</strain>
    </source>
</reference>
<dbReference type="GO" id="GO:0017176">
    <property type="term" value="F:phosphatidylinositol N-acetylglucosaminyltransferase activity"/>
    <property type="evidence" value="ECO:0007669"/>
    <property type="project" value="EnsemblFungi"/>
</dbReference>
<evidence type="ECO:0000259" key="3">
    <source>
        <dbReference type="Pfam" id="PF00534"/>
    </source>
</evidence>
<dbReference type="PANTHER" id="PTHR45871">
    <property type="entry name" value="N-ACETYLGLUCOSAMINYL-PHOSPHATIDYLINOSITOL BIOSYNTHETIC PROTEIN"/>
    <property type="match status" value="1"/>
</dbReference>
<evidence type="ECO:0000259" key="4">
    <source>
        <dbReference type="Pfam" id="PF13439"/>
    </source>
</evidence>
<reference evidence="6" key="1">
    <citation type="submission" date="2013-02" db="EMBL/GenBank/DDBJ databases">
        <authorList>
            <consortium name="The Broad Institute Genome Sequencing Platform"/>
            <person name="Cuomo C."/>
            <person name="Becnel J."/>
            <person name="Sanscrainte N."/>
            <person name="Walker B."/>
            <person name="Young S.K."/>
            <person name="Zeng Q."/>
            <person name="Gargeya S."/>
            <person name="Fitzgerald M."/>
            <person name="Haas B."/>
            <person name="Abouelleil A."/>
            <person name="Alvarado L."/>
            <person name="Arachchi H.M."/>
            <person name="Berlin A.M."/>
            <person name="Chapman S.B."/>
            <person name="Dewar J."/>
            <person name="Goldberg J."/>
            <person name="Griggs A."/>
            <person name="Gujja S."/>
            <person name="Hansen M."/>
            <person name="Howarth C."/>
            <person name="Imamovic A."/>
            <person name="Larimer J."/>
            <person name="McCowan C."/>
            <person name="Murphy C."/>
            <person name="Neiman D."/>
            <person name="Pearson M."/>
            <person name="Priest M."/>
            <person name="Roberts A."/>
            <person name="Saif S."/>
            <person name="Shea T."/>
            <person name="Sisk P."/>
            <person name="Sykes S."/>
            <person name="Wortman J."/>
            <person name="Nusbaum C."/>
            <person name="Birren B."/>
        </authorList>
    </citation>
    <scope>NUCLEOTIDE SEQUENCE [LARGE SCALE GENOMIC DNA]</scope>
    <source>
        <strain evidence="6">PRA339</strain>
    </source>
</reference>
<dbReference type="STRING" id="1288291.A0A059F1J1"/>
<keyword evidence="2" id="KW-0812">Transmembrane</keyword>
<organism evidence="5 6">
    <name type="scientific">Anncaliia algerae PRA339</name>
    <dbReference type="NCBI Taxonomy" id="1288291"/>
    <lineage>
        <taxon>Eukaryota</taxon>
        <taxon>Fungi</taxon>
        <taxon>Fungi incertae sedis</taxon>
        <taxon>Microsporidia</taxon>
        <taxon>Tubulinosematoidea</taxon>
        <taxon>Tubulinosematidae</taxon>
        <taxon>Anncaliia</taxon>
    </lineage>
</organism>
<gene>
    <name evidence="5" type="ORF">H312_01702</name>
</gene>
<dbReference type="InterPro" id="IPR028098">
    <property type="entry name" value="Glyco_trans_4-like_N"/>
</dbReference>
<dbReference type="GO" id="GO:0005783">
    <property type="term" value="C:endoplasmic reticulum"/>
    <property type="evidence" value="ECO:0007669"/>
    <property type="project" value="EnsemblFungi"/>
</dbReference>
<feature type="domain" description="Glycosyltransferase subfamily 4-like N-terminal" evidence="4">
    <location>
        <begin position="16"/>
        <end position="180"/>
    </location>
</feature>
<keyword evidence="6" id="KW-1185">Reference proteome</keyword>
<keyword evidence="2" id="KW-0472">Membrane</keyword>
<keyword evidence="2" id="KW-1133">Transmembrane helix</keyword>
<dbReference type="HOGENOM" id="CLU_009583_2_2_1"/>
<evidence type="ECO:0000256" key="1">
    <source>
        <dbReference type="ARBA" id="ARBA00022676"/>
    </source>
</evidence>
<dbReference type="AlphaFoldDB" id="A0A059F1J1"/>
<dbReference type="Proteomes" id="UP000030655">
    <property type="component" value="Unassembled WGS sequence"/>
</dbReference>
<dbReference type="SUPFAM" id="SSF53756">
    <property type="entry name" value="UDP-Glycosyltransferase/glycogen phosphorylase"/>
    <property type="match status" value="1"/>
</dbReference>
<sequence>MKYNIALVSDFFLPNFGGVEVHILNLGLSLIKRGHKVIVITHHQNGKPRIEYIESLKVYYLPISVLIGNCSWPSFFSSFFQIQRIYFEEEIEIVHGHQSMSPLAYEALLIAQVYNLKTVFTDHSLFVNHNFENIIVNRFSRFVFGNVQRIICVSYELKKNFLKRVNINHKKIFVIPNGISNDFEFIKKKKRKSIRIAVCCRLVYRKGVDLLLQTLPDICKLNENIEIVIVGDGPRKDEIHQMIDETQGNIKLIEKLSQKQLNKLLNKCDIFLNTSLTESFCIANLEAACCGLKVVSTNVGGVREVLPSKMIRLVKPEKRSIVNGVKHMLHEKTFSKKYVNKIKNNYSWEKVSKETELIYKEIINKNNSFNKLFHNTGNGEKWLFRMILLILLFFKVVWHFICQNKRNCKIIIK</sequence>
<feature type="transmembrane region" description="Helical" evidence="2">
    <location>
        <begin position="382"/>
        <end position="401"/>
    </location>
</feature>
<proteinExistence type="predicted"/>
<evidence type="ECO:0008006" key="7">
    <source>
        <dbReference type="Google" id="ProtNLM"/>
    </source>
</evidence>
<evidence type="ECO:0000256" key="2">
    <source>
        <dbReference type="SAM" id="Phobius"/>
    </source>
</evidence>
<accession>A0A059F1J1</accession>
<dbReference type="EMBL" id="KK365159">
    <property type="protein sequence ID" value="KCZ80874.1"/>
    <property type="molecule type" value="Genomic_DNA"/>
</dbReference>
<dbReference type="VEuPathDB" id="MicrosporidiaDB:H312_01702"/>